<dbReference type="Gene3D" id="1.25.40.20">
    <property type="entry name" value="Ankyrin repeat-containing domain"/>
    <property type="match status" value="3"/>
</dbReference>
<reference evidence="5" key="1">
    <citation type="journal article" date="2023" name="Mol. Phylogenet. Evol.">
        <title>Genome-scale phylogeny and comparative genomics of the fungal order Sordariales.</title>
        <authorList>
            <person name="Hensen N."/>
            <person name="Bonometti L."/>
            <person name="Westerberg I."/>
            <person name="Brannstrom I.O."/>
            <person name="Guillou S."/>
            <person name="Cros-Aarteil S."/>
            <person name="Calhoun S."/>
            <person name="Haridas S."/>
            <person name="Kuo A."/>
            <person name="Mondo S."/>
            <person name="Pangilinan J."/>
            <person name="Riley R."/>
            <person name="LaButti K."/>
            <person name="Andreopoulos B."/>
            <person name="Lipzen A."/>
            <person name="Chen C."/>
            <person name="Yan M."/>
            <person name="Daum C."/>
            <person name="Ng V."/>
            <person name="Clum A."/>
            <person name="Steindorff A."/>
            <person name="Ohm R.A."/>
            <person name="Martin F."/>
            <person name="Silar P."/>
            <person name="Natvig D.O."/>
            <person name="Lalanne C."/>
            <person name="Gautier V."/>
            <person name="Ament-Velasquez S.L."/>
            <person name="Kruys A."/>
            <person name="Hutchinson M.I."/>
            <person name="Powell A.J."/>
            <person name="Barry K."/>
            <person name="Miller A.N."/>
            <person name="Grigoriev I.V."/>
            <person name="Debuchy R."/>
            <person name="Gladieux P."/>
            <person name="Hiltunen Thoren M."/>
            <person name="Johannesson H."/>
        </authorList>
    </citation>
    <scope>NUCLEOTIDE SEQUENCE</scope>
    <source>
        <strain evidence="5">CBS 958.72</strain>
    </source>
</reference>
<dbReference type="InterPro" id="IPR056884">
    <property type="entry name" value="NPHP3-like_N"/>
</dbReference>
<dbReference type="Pfam" id="PF12796">
    <property type="entry name" value="Ank_2"/>
    <property type="match status" value="3"/>
</dbReference>
<keyword evidence="2 3" id="KW-0040">ANK repeat</keyword>
<feature type="repeat" description="ANK" evidence="3">
    <location>
        <begin position="752"/>
        <end position="784"/>
    </location>
</feature>
<dbReference type="Pfam" id="PF00023">
    <property type="entry name" value="Ank"/>
    <property type="match status" value="1"/>
</dbReference>
<evidence type="ECO:0000256" key="2">
    <source>
        <dbReference type="ARBA" id="ARBA00023043"/>
    </source>
</evidence>
<dbReference type="InterPro" id="IPR002110">
    <property type="entry name" value="Ankyrin_rpt"/>
</dbReference>
<feature type="domain" description="Nephrocystin 3-like N-terminal" evidence="4">
    <location>
        <begin position="16"/>
        <end position="84"/>
    </location>
</feature>
<dbReference type="Proteomes" id="UP001287356">
    <property type="component" value="Unassembled WGS sequence"/>
</dbReference>
<sequence length="906" mass="99005">MGRPGELRRKLRDLHRELKLKGSDLSFETCREQLLESVNLYPKTTIVLDALDECKPESRYRLVDTIDFLMANARHPLRVFISSRPDADIRDRFLSRPHIAIQATDNQDDIEKFVNKEIAKHLRWNKMSPALRGDILKTLLNQSSGMFQWANLQIKQLLNLETSAAIRDRLGKLPHDLKEAYDEIYAKIATRNEHDRILADRAFMWVICAAYPLRSSELLSAILPDPDKESLGESEEVDDALLLNICNNLLVLDPQRKVWQFPHLSVAEYFEEHHFSRLQADCYVTKVCLVLLISCDYQLLGSGSDSESLSHSESHSHSKPRKLRHPKHNLQIYARHHWLVHIKTQVSPEVDSVLIQLLKSFLGSMNQCSSQCRYWLQNTRSRLQSLSTPMTSFLGTFRVSEIPDEATPLWAMCLFSSHTLLSDWWESADIALIAQHLGTHTPVGLAARADLLPVCEALLKQAADVGLAIQPRQYSGFLMEAIDAPQVEIVKILLERGADANLDHEGHFGSPLVMAAADGNTEVVELLLKSGADVNQVLQTGHYGSALAAAAASRNTKVVELLLKSGADVNQVLQTGYYGSALAAAAASGDTEAVKLFLKSGAEVNQVLQTGDYGSALAAAAASQNTKVIELLLKSGADVNQVLQTRGYSNALAAAVASADTEAVELLLKNGTDVNQVLQTGHFGSALAAAVASRNTEVVELLLKSGADVNQVLQTGGYGSALAAAAASGDTEVVELLLKSGADVNQVLQTGDYGSALAAAATYGDTEVVELLLKSGADVNQVLQTGDYGSALAAAATYGDIEVVELLLKGGADVNQVLQTGRYGTALAVAAYWGRKRCAEDLIAAGADINLKLENKRWGTALQAAQLYISDDQKKYWWDRRDEEERKRDKADVVELLGHHAAAIDV</sequence>
<feature type="repeat" description="ANK" evidence="3">
    <location>
        <begin position="720"/>
        <end position="749"/>
    </location>
</feature>
<name>A0AAE0K3T2_9PEZI</name>
<evidence type="ECO:0000313" key="6">
    <source>
        <dbReference type="Proteomes" id="UP001287356"/>
    </source>
</evidence>
<feature type="repeat" description="ANK" evidence="3">
    <location>
        <begin position="787"/>
        <end position="819"/>
    </location>
</feature>
<comment type="caution">
    <text evidence="5">The sequence shown here is derived from an EMBL/GenBank/DDBJ whole genome shotgun (WGS) entry which is preliminary data.</text>
</comment>
<evidence type="ECO:0000313" key="5">
    <source>
        <dbReference type="EMBL" id="KAK3369443.1"/>
    </source>
</evidence>
<evidence type="ECO:0000256" key="3">
    <source>
        <dbReference type="PROSITE-ProRule" id="PRU00023"/>
    </source>
</evidence>
<keyword evidence="1" id="KW-0677">Repeat</keyword>
<protein>
    <submittedName>
        <fullName evidence="5">Ankyrin repeat-containing domain protein</fullName>
    </submittedName>
</protein>
<keyword evidence="6" id="KW-1185">Reference proteome</keyword>
<dbReference type="Pfam" id="PF24883">
    <property type="entry name" value="NPHP3_N"/>
    <property type="match status" value="1"/>
</dbReference>
<dbReference type="InterPro" id="IPR036770">
    <property type="entry name" value="Ankyrin_rpt-contain_sf"/>
</dbReference>
<dbReference type="PROSITE" id="PS50297">
    <property type="entry name" value="ANK_REP_REGION"/>
    <property type="match status" value="7"/>
</dbReference>
<evidence type="ECO:0000259" key="4">
    <source>
        <dbReference type="Pfam" id="PF24883"/>
    </source>
</evidence>
<dbReference type="PANTHER" id="PTHR24198:SF165">
    <property type="entry name" value="ANKYRIN REPEAT-CONTAINING PROTEIN-RELATED"/>
    <property type="match status" value="1"/>
</dbReference>
<feature type="repeat" description="ANK" evidence="3">
    <location>
        <begin position="542"/>
        <end position="574"/>
    </location>
</feature>
<proteinExistence type="predicted"/>
<dbReference type="SUPFAM" id="SSF48403">
    <property type="entry name" value="Ankyrin repeat"/>
    <property type="match status" value="2"/>
</dbReference>
<feature type="repeat" description="ANK" evidence="3">
    <location>
        <begin position="478"/>
        <end position="505"/>
    </location>
</feature>
<dbReference type="PANTHER" id="PTHR24198">
    <property type="entry name" value="ANKYRIN REPEAT AND PROTEIN KINASE DOMAIN-CONTAINING PROTEIN"/>
    <property type="match status" value="1"/>
</dbReference>
<dbReference type="AlphaFoldDB" id="A0AAE0K3T2"/>
<dbReference type="SMART" id="SM00248">
    <property type="entry name" value="ANK"/>
    <property type="match status" value="12"/>
</dbReference>
<feature type="repeat" description="ANK" evidence="3">
    <location>
        <begin position="507"/>
        <end position="539"/>
    </location>
</feature>
<gene>
    <name evidence="5" type="ORF">B0T24DRAFT_580433</name>
</gene>
<reference evidence="5" key="2">
    <citation type="submission" date="2023-06" db="EMBL/GenBank/DDBJ databases">
        <authorList>
            <consortium name="Lawrence Berkeley National Laboratory"/>
            <person name="Haridas S."/>
            <person name="Hensen N."/>
            <person name="Bonometti L."/>
            <person name="Westerberg I."/>
            <person name="Brannstrom I.O."/>
            <person name="Guillou S."/>
            <person name="Cros-Aarteil S."/>
            <person name="Calhoun S."/>
            <person name="Kuo A."/>
            <person name="Mondo S."/>
            <person name="Pangilinan J."/>
            <person name="Riley R."/>
            <person name="Labutti K."/>
            <person name="Andreopoulos B."/>
            <person name="Lipzen A."/>
            <person name="Chen C."/>
            <person name="Yanf M."/>
            <person name="Daum C."/>
            <person name="Ng V."/>
            <person name="Clum A."/>
            <person name="Steindorff A."/>
            <person name="Ohm R."/>
            <person name="Martin F."/>
            <person name="Silar P."/>
            <person name="Natvig D."/>
            <person name="Lalanne C."/>
            <person name="Gautier V."/>
            <person name="Ament-Velasquez S.L."/>
            <person name="Kruys A."/>
            <person name="Hutchinson M.I."/>
            <person name="Powell A.J."/>
            <person name="Barry K."/>
            <person name="Miller A.N."/>
            <person name="Grigoriev I.V."/>
            <person name="Debuchy R."/>
            <person name="Gladieux P."/>
            <person name="Thoren M.H."/>
            <person name="Johannesson H."/>
        </authorList>
    </citation>
    <scope>NUCLEOTIDE SEQUENCE</scope>
    <source>
        <strain evidence="5">CBS 958.72</strain>
    </source>
</reference>
<feature type="repeat" description="ANK" evidence="3">
    <location>
        <begin position="682"/>
        <end position="714"/>
    </location>
</feature>
<evidence type="ECO:0000256" key="1">
    <source>
        <dbReference type="ARBA" id="ARBA00022737"/>
    </source>
</evidence>
<organism evidence="5 6">
    <name type="scientific">Lasiosphaeria ovina</name>
    <dbReference type="NCBI Taxonomy" id="92902"/>
    <lineage>
        <taxon>Eukaryota</taxon>
        <taxon>Fungi</taxon>
        <taxon>Dikarya</taxon>
        <taxon>Ascomycota</taxon>
        <taxon>Pezizomycotina</taxon>
        <taxon>Sordariomycetes</taxon>
        <taxon>Sordariomycetidae</taxon>
        <taxon>Sordariales</taxon>
        <taxon>Lasiosphaeriaceae</taxon>
        <taxon>Lasiosphaeria</taxon>
    </lineage>
</organism>
<dbReference type="EMBL" id="JAULSN010000006">
    <property type="protein sequence ID" value="KAK3369443.1"/>
    <property type="molecule type" value="Genomic_DNA"/>
</dbReference>
<accession>A0AAE0K3T2</accession>
<feature type="repeat" description="ANK" evidence="3">
    <location>
        <begin position="612"/>
        <end position="644"/>
    </location>
</feature>
<dbReference type="PROSITE" id="PS50088">
    <property type="entry name" value="ANK_REPEAT"/>
    <property type="match status" value="8"/>
</dbReference>